<gene>
    <name evidence="1" type="ORF">LSALG_LOCUS18860</name>
</gene>
<dbReference type="AlphaFoldDB" id="A0AA35YRV8"/>
<reference evidence="1" key="1">
    <citation type="submission" date="2023-04" db="EMBL/GenBank/DDBJ databases">
        <authorList>
            <person name="Vijverberg K."/>
            <person name="Xiong W."/>
            <person name="Schranz E."/>
        </authorList>
    </citation>
    <scope>NUCLEOTIDE SEQUENCE</scope>
</reference>
<accession>A0AA35YRV8</accession>
<dbReference type="EMBL" id="OX465080">
    <property type="protein sequence ID" value="CAI9279030.1"/>
    <property type="molecule type" value="Genomic_DNA"/>
</dbReference>
<dbReference type="Proteomes" id="UP001177003">
    <property type="component" value="Chromosome 4"/>
</dbReference>
<evidence type="ECO:0000313" key="2">
    <source>
        <dbReference type="Proteomes" id="UP001177003"/>
    </source>
</evidence>
<proteinExistence type="predicted"/>
<evidence type="ECO:0000313" key="1">
    <source>
        <dbReference type="EMBL" id="CAI9279030.1"/>
    </source>
</evidence>
<organism evidence="1 2">
    <name type="scientific">Lactuca saligna</name>
    <name type="common">Willowleaf lettuce</name>
    <dbReference type="NCBI Taxonomy" id="75948"/>
    <lineage>
        <taxon>Eukaryota</taxon>
        <taxon>Viridiplantae</taxon>
        <taxon>Streptophyta</taxon>
        <taxon>Embryophyta</taxon>
        <taxon>Tracheophyta</taxon>
        <taxon>Spermatophyta</taxon>
        <taxon>Magnoliopsida</taxon>
        <taxon>eudicotyledons</taxon>
        <taxon>Gunneridae</taxon>
        <taxon>Pentapetalae</taxon>
        <taxon>asterids</taxon>
        <taxon>campanulids</taxon>
        <taxon>Asterales</taxon>
        <taxon>Asteraceae</taxon>
        <taxon>Cichorioideae</taxon>
        <taxon>Cichorieae</taxon>
        <taxon>Lactucinae</taxon>
        <taxon>Lactuca</taxon>
    </lineage>
</organism>
<name>A0AA35YRV8_LACSI</name>
<protein>
    <submittedName>
        <fullName evidence="1">Uncharacterized protein</fullName>
    </submittedName>
</protein>
<sequence>MNNQQLHDVLLSLIAYIREVADLIEAAQTKLQEGFTMDETSHTGLSTDGDNPISRILKTILQDTKDEDQSMEDNISFMLGSIHKRTGKYKHIIKDTTDN</sequence>
<keyword evidence="2" id="KW-1185">Reference proteome</keyword>